<dbReference type="EMBL" id="JARFPL010000010">
    <property type="protein sequence ID" value="MDF0592872.1"/>
    <property type="molecule type" value="Genomic_DNA"/>
</dbReference>
<dbReference type="InterPro" id="IPR036890">
    <property type="entry name" value="HATPase_C_sf"/>
</dbReference>
<protein>
    <recommendedName>
        <fullName evidence="3">ATP-binding protein</fullName>
    </recommendedName>
</protein>
<name>A0ABT5XEB0_9EURY</name>
<accession>A0ABT5XEB0</accession>
<keyword evidence="2" id="KW-1185">Reference proteome</keyword>
<proteinExistence type="predicted"/>
<evidence type="ECO:0000313" key="1">
    <source>
        <dbReference type="EMBL" id="MDF0592872.1"/>
    </source>
</evidence>
<reference evidence="1 2" key="1">
    <citation type="submission" date="2023-03" db="EMBL/GenBank/DDBJ databases">
        <title>Whole genome sequencing of Methanotrichaceae archaeon M04Ac.</title>
        <authorList>
            <person name="Khomyakova M.A."/>
            <person name="Merkel A.Y."/>
            <person name="Slobodkin A.I."/>
        </authorList>
    </citation>
    <scope>NUCLEOTIDE SEQUENCE [LARGE SCALE GENOMIC DNA]</scope>
    <source>
        <strain evidence="1 2">M04Ac</strain>
    </source>
</reference>
<gene>
    <name evidence="1" type="ORF">P0O24_04680</name>
</gene>
<dbReference type="SUPFAM" id="SSF55874">
    <property type="entry name" value="ATPase domain of HSP90 chaperone/DNA topoisomerase II/histidine kinase"/>
    <property type="match status" value="1"/>
</dbReference>
<comment type="caution">
    <text evidence="1">The sequence shown here is derived from an EMBL/GenBank/DDBJ whole genome shotgun (WGS) entry which is preliminary data.</text>
</comment>
<dbReference type="Proteomes" id="UP001215956">
    <property type="component" value="Unassembled WGS sequence"/>
</dbReference>
<evidence type="ECO:0000313" key="2">
    <source>
        <dbReference type="Proteomes" id="UP001215956"/>
    </source>
</evidence>
<dbReference type="RefSeq" id="WP_316968576.1">
    <property type="nucleotide sequence ID" value="NZ_JARFPL010000010.1"/>
</dbReference>
<sequence>MSVLAGLNLVDDYYQFARLKSNACRKGHLDLSNETWFYPTSLLPLGIFKMKHPEIRVTRPKDAAVCNYFDIITGHREIMPGKSYIPIINMPKREDERDKALEQLNDFCSTRVGGKTAFLYFIGELVDNIYEHSRFSTAYIMAQKYEAKGFTEVCIIDDGISIPKSYENTGIKVNSDKHALELALMGMSTKVDKERGHGLRSSVRLITEGYQGTCFIVSGNGVLEANNYIGKTFSSIDEERVYSGTLISTRLPFQRGDVNVYDYVE</sequence>
<evidence type="ECO:0008006" key="3">
    <source>
        <dbReference type="Google" id="ProtNLM"/>
    </source>
</evidence>
<organism evidence="1 2">
    <name type="scientific">Candidatus Methanocrinis alkalitolerans</name>
    <dbReference type="NCBI Taxonomy" id="3033395"/>
    <lineage>
        <taxon>Archaea</taxon>
        <taxon>Methanobacteriati</taxon>
        <taxon>Methanobacteriota</taxon>
        <taxon>Stenosarchaea group</taxon>
        <taxon>Methanomicrobia</taxon>
        <taxon>Methanotrichales</taxon>
        <taxon>Methanotrichaceae</taxon>
        <taxon>Methanocrinis</taxon>
    </lineage>
</organism>